<accession>A0ACD6AHR3</accession>
<protein>
    <submittedName>
        <fullName evidence="1">Uncharacterized protein</fullName>
    </submittedName>
</protein>
<evidence type="ECO:0000313" key="1">
    <source>
        <dbReference type="EnsemblPlants" id="AVESA.00010b.r2.UnG1411080.1.CDS"/>
    </source>
</evidence>
<keyword evidence="2" id="KW-1185">Reference proteome</keyword>
<name>A0ACD6AHR3_AVESA</name>
<sequence>MAAKNPSYYQTGPCQEVKQNEHFLHLFMDQHVQGTAGANQASIVKPTEFGDFGHTAVVDWSVRDGRAPNATIVARAQGTAILSDMSGQTWFMCYTMVFNDERFKGSSLQLLGTHVTAKDGQYAVVGGTGEFVGANGVVNVKIIEFLDTTTGVIRELNIRFSCPCPNQSPVTKMGPWGGNGGTSFDIPDLPRSIQSVTVRCGDVINSLAYSYVDKDGQKKNVGPWGGAGALSVTITLASSEIVKQVTGTTNIIGGDTVVTSLAFVTNVTMYGPFGKENGTPFSSQVPDKSSIVGFYARAGGSVNAFGVYVCPN</sequence>
<reference evidence="1" key="1">
    <citation type="submission" date="2025-09" db="UniProtKB">
        <authorList>
            <consortium name="EnsemblPlants"/>
        </authorList>
    </citation>
    <scope>IDENTIFICATION</scope>
</reference>
<evidence type="ECO:0000313" key="2">
    <source>
        <dbReference type="Proteomes" id="UP001732700"/>
    </source>
</evidence>
<organism evidence="1 2">
    <name type="scientific">Avena sativa</name>
    <name type="common">Oat</name>
    <dbReference type="NCBI Taxonomy" id="4498"/>
    <lineage>
        <taxon>Eukaryota</taxon>
        <taxon>Viridiplantae</taxon>
        <taxon>Streptophyta</taxon>
        <taxon>Embryophyta</taxon>
        <taxon>Tracheophyta</taxon>
        <taxon>Spermatophyta</taxon>
        <taxon>Magnoliopsida</taxon>
        <taxon>Liliopsida</taxon>
        <taxon>Poales</taxon>
        <taxon>Poaceae</taxon>
        <taxon>BOP clade</taxon>
        <taxon>Pooideae</taxon>
        <taxon>Poodae</taxon>
        <taxon>Poeae</taxon>
        <taxon>Poeae Chloroplast Group 1 (Aveneae type)</taxon>
        <taxon>Aveninae</taxon>
        <taxon>Avena</taxon>
    </lineage>
</organism>
<dbReference type="EnsemblPlants" id="AVESA.00010b.r2.UnG1411080.1">
    <property type="protein sequence ID" value="AVESA.00010b.r2.UnG1411080.1.CDS"/>
    <property type="gene ID" value="AVESA.00010b.r2.UnG1411080"/>
</dbReference>
<dbReference type="Proteomes" id="UP001732700">
    <property type="component" value="Unassembled WGS sequence"/>
</dbReference>
<proteinExistence type="predicted"/>